<accession>A0AAW8DHQ0</accession>
<dbReference type="EMBL" id="JAUSTF010000004">
    <property type="protein sequence ID" value="MDQ0180877.1"/>
    <property type="molecule type" value="Genomic_DNA"/>
</dbReference>
<sequence>MSEQVDVELPVSGKTAAARILAERFPQIVDFDAAGMTTEEIHYFLGESAGVAFFQFRALERAR</sequence>
<keyword evidence="3" id="KW-1185">Reference proteome</keyword>
<organism evidence="1 4">
    <name type="scientific">Arthrobacter bambusae</name>
    <dbReference type="NCBI Taxonomy" id="1338426"/>
    <lineage>
        <taxon>Bacteria</taxon>
        <taxon>Bacillati</taxon>
        <taxon>Actinomycetota</taxon>
        <taxon>Actinomycetes</taxon>
        <taxon>Micrococcales</taxon>
        <taxon>Micrococcaceae</taxon>
        <taxon>Arthrobacter</taxon>
    </lineage>
</organism>
<evidence type="ECO:0000313" key="3">
    <source>
        <dbReference type="Proteomes" id="UP001230951"/>
    </source>
</evidence>
<evidence type="ECO:0000313" key="2">
    <source>
        <dbReference type="EMBL" id="MDQ0180877.1"/>
    </source>
</evidence>
<evidence type="ECO:0000313" key="4">
    <source>
        <dbReference type="Proteomes" id="UP001242995"/>
    </source>
</evidence>
<gene>
    <name evidence="1" type="ORF">J2S90_001649</name>
    <name evidence="2" type="ORF">J2S93_002304</name>
</gene>
<dbReference type="EMBL" id="JAUSRG010000003">
    <property type="protein sequence ID" value="MDP9904694.1"/>
    <property type="molecule type" value="Genomic_DNA"/>
</dbReference>
<dbReference type="Proteomes" id="UP001230951">
    <property type="component" value="Unassembled WGS sequence"/>
</dbReference>
<proteinExistence type="predicted"/>
<reference evidence="1 3" key="1">
    <citation type="submission" date="2023-07" db="EMBL/GenBank/DDBJ databases">
        <title>Sorghum-associated microbial communities from plants grown in Nebraska, USA.</title>
        <authorList>
            <person name="Schachtman D."/>
        </authorList>
    </citation>
    <scope>NUCLEOTIDE SEQUENCE</scope>
    <source>
        <strain evidence="1">DS1006</strain>
        <strain evidence="2 3">DS1016</strain>
    </source>
</reference>
<dbReference type="RefSeq" id="WP_306960544.1">
    <property type="nucleotide sequence ID" value="NZ_JAUSRG010000003.1"/>
</dbReference>
<name>A0AAW8DHQ0_9MICC</name>
<dbReference type="Proteomes" id="UP001242995">
    <property type="component" value="Unassembled WGS sequence"/>
</dbReference>
<protein>
    <submittedName>
        <fullName evidence="1">Uncharacterized protein</fullName>
    </submittedName>
</protein>
<comment type="caution">
    <text evidence="1">The sequence shown here is derived from an EMBL/GenBank/DDBJ whole genome shotgun (WGS) entry which is preliminary data.</text>
</comment>
<evidence type="ECO:0000313" key="1">
    <source>
        <dbReference type="EMBL" id="MDP9904694.1"/>
    </source>
</evidence>
<dbReference type="AlphaFoldDB" id="A0AAW8DHQ0"/>